<reference evidence="2 3" key="1">
    <citation type="submission" date="2020-08" db="EMBL/GenBank/DDBJ databases">
        <title>Genomic Encyclopedia of Type Strains, Phase IV (KMG-V): Genome sequencing to study the core and pangenomes of soil and plant-associated prokaryotes.</title>
        <authorList>
            <person name="Whitman W."/>
        </authorList>
    </citation>
    <scope>NUCLEOTIDE SEQUENCE [LARGE SCALE GENOMIC DNA]</scope>
    <source>
        <strain evidence="2 3">SEMIA 4074</strain>
    </source>
</reference>
<dbReference type="InterPro" id="IPR027417">
    <property type="entry name" value="P-loop_NTPase"/>
</dbReference>
<dbReference type="GO" id="GO:0016887">
    <property type="term" value="F:ATP hydrolysis activity"/>
    <property type="evidence" value="ECO:0007669"/>
    <property type="project" value="InterPro"/>
</dbReference>
<feature type="domain" description="ATPase AAA-type core" evidence="1">
    <location>
        <begin position="332"/>
        <end position="400"/>
    </location>
</feature>
<name>A0A7W6MDH7_9HYPH</name>
<dbReference type="PANTHER" id="PTHR43581:SF2">
    <property type="entry name" value="EXCINUCLEASE ATPASE SUBUNIT"/>
    <property type="match status" value="1"/>
</dbReference>
<evidence type="ECO:0000259" key="1">
    <source>
        <dbReference type="Pfam" id="PF13304"/>
    </source>
</evidence>
<dbReference type="InterPro" id="IPR051396">
    <property type="entry name" value="Bact_Antivir_Def_Nuclease"/>
</dbReference>
<dbReference type="SUPFAM" id="SSF52540">
    <property type="entry name" value="P-loop containing nucleoside triphosphate hydrolases"/>
    <property type="match status" value="1"/>
</dbReference>
<dbReference type="GO" id="GO:0005524">
    <property type="term" value="F:ATP binding"/>
    <property type="evidence" value="ECO:0007669"/>
    <property type="project" value="InterPro"/>
</dbReference>
<proteinExistence type="predicted"/>
<dbReference type="InterPro" id="IPR003959">
    <property type="entry name" value="ATPase_AAA_core"/>
</dbReference>
<dbReference type="Proteomes" id="UP000524492">
    <property type="component" value="Unassembled WGS sequence"/>
</dbReference>
<gene>
    <name evidence="2" type="ORF">GGD53_000881</name>
</gene>
<comment type="caution">
    <text evidence="2">The sequence shown here is derived from an EMBL/GenBank/DDBJ whole genome shotgun (WGS) entry which is preliminary data.</text>
</comment>
<dbReference type="AlphaFoldDB" id="A0A7W6MDH7"/>
<dbReference type="Pfam" id="PF13304">
    <property type="entry name" value="AAA_21"/>
    <property type="match status" value="1"/>
</dbReference>
<evidence type="ECO:0000313" key="3">
    <source>
        <dbReference type="Proteomes" id="UP000524492"/>
    </source>
</evidence>
<sequence>MTFIYVQDEKQLKKWVDAIYLNHNSWDDYSYRLTFDATYVDSAGKPHALGQVKVAFLGVREGTLLLQGNTQKLSDAHYSLGQSQSYYETIRELPNAVGKRILNAMRDIVLDEARYKRVEDDEAFRVSLMRYLDMRKIESFRSILKGADINSSYAFAYSTEIGELFSLSVHPDSLPATNLHALIGRNGVGKTTLLANLAHAACTKPDELFLHPEYGRFDSEEPDSLFGNVVSVSYSAFDNFKVPTADGFERELLIPYDYIGLRLIKENRLKTRDELIDELISCLKVCLFSSRKEAWEQSLQILSHDPVFRRLPLAELADLNTEEEVERYRDVLSEMSTGHQIVLLSISRLVELVQDRTLVLYDEPECHLHPPLLASLIRAISNLLKQRNGVAIIATHSPVALQEVPQNCAWLIDRQEELRARPMDIETFGENVGYLTQRVFELEMRESSYYATIDEIVRRKNVRTIDDVVNALDGHLGGEGKAIAIALLTAKEHDLL</sequence>
<evidence type="ECO:0000313" key="2">
    <source>
        <dbReference type="EMBL" id="MBB4190748.1"/>
    </source>
</evidence>
<dbReference type="PANTHER" id="PTHR43581">
    <property type="entry name" value="ATP/GTP PHOSPHATASE"/>
    <property type="match status" value="1"/>
</dbReference>
<protein>
    <submittedName>
        <fullName evidence="2">Putative ATPase</fullName>
    </submittedName>
</protein>
<dbReference type="RefSeq" id="WP_184453914.1">
    <property type="nucleotide sequence ID" value="NZ_JACIFV010000002.1"/>
</dbReference>
<organism evidence="2 3">
    <name type="scientific">Rhizobium aethiopicum</name>
    <dbReference type="NCBI Taxonomy" id="1138170"/>
    <lineage>
        <taxon>Bacteria</taxon>
        <taxon>Pseudomonadati</taxon>
        <taxon>Pseudomonadota</taxon>
        <taxon>Alphaproteobacteria</taxon>
        <taxon>Hyphomicrobiales</taxon>
        <taxon>Rhizobiaceae</taxon>
        <taxon>Rhizobium/Agrobacterium group</taxon>
        <taxon>Rhizobium</taxon>
    </lineage>
</organism>
<dbReference type="EMBL" id="JACIFV010000002">
    <property type="protein sequence ID" value="MBB4190748.1"/>
    <property type="molecule type" value="Genomic_DNA"/>
</dbReference>
<dbReference type="Gene3D" id="3.40.50.300">
    <property type="entry name" value="P-loop containing nucleotide triphosphate hydrolases"/>
    <property type="match status" value="1"/>
</dbReference>
<keyword evidence="3" id="KW-1185">Reference proteome</keyword>
<accession>A0A7W6MDH7</accession>